<evidence type="ECO:0000313" key="1">
    <source>
        <dbReference type="EMBL" id="KAL3769016.1"/>
    </source>
</evidence>
<accession>A0ABD3N1S0</accession>
<protein>
    <submittedName>
        <fullName evidence="1">Uncharacterized protein</fullName>
    </submittedName>
</protein>
<dbReference type="EMBL" id="JALLPJ020001338">
    <property type="protein sequence ID" value="KAL3769016.1"/>
    <property type="molecule type" value="Genomic_DNA"/>
</dbReference>
<dbReference type="Proteomes" id="UP001530400">
    <property type="component" value="Unassembled WGS sequence"/>
</dbReference>
<name>A0ABD3N1S0_9STRA</name>
<reference evidence="1 2" key="1">
    <citation type="submission" date="2024-10" db="EMBL/GenBank/DDBJ databases">
        <title>Updated reference genomes for cyclostephanoid diatoms.</title>
        <authorList>
            <person name="Roberts W.R."/>
            <person name="Alverson A.J."/>
        </authorList>
    </citation>
    <scope>NUCLEOTIDE SEQUENCE [LARGE SCALE GENOMIC DNA]</scope>
    <source>
        <strain evidence="1 2">AJA010-31</strain>
    </source>
</reference>
<proteinExistence type="predicted"/>
<sequence length="206" mass="23888">MKTSPYIPSNKRNWHNEHTSAYWTKLWHANMTPISDDKNKQRRKVHFSDVTVREYEIQPSDTPAVTSGGPGIELHWKYKTLIESTPLIDFDDMRAKQRRKKFHTSRGLIPPTQRRARLLEFGFSIEEIDDAKLRLQYSLSEFLDVIGHNWNWLKAKMSISRGKHVGKDLGYASLPLTTAKKSCLRHKTSSIAGFATHRPSFRTNPK</sequence>
<organism evidence="1 2">
    <name type="scientific">Cyclotella atomus</name>
    <dbReference type="NCBI Taxonomy" id="382360"/>
    <lineage>
        <taxon>Eukaryota</taxon>
        <taxon>Sar</taxon>
        <taxon>Stramenopiles</taxon>
        <taxon>Ochrophyta</taxon>
        <taxon>Bacillariophyta</taxon>
        <taxon>Coscinodiscophyceae</taxon>
        <taxon>Thalassiosirophycidae</taxon>
        <taxon>Stephanodiscales</taxon>
        <taxon>Stephanodiscaceae</taxon>
        <taxon>Cyclotella</taxon>
    </lineage>
</organism>
<gene>
    <name evidence="1" type="ORF">ACHAWO_006782</name>
</gene>
<comment type="caution">
    <text evidence="1">The sequence shown here is derived from an EMBL/GenBank/DDBJ whole genome shotgun (WGS) entry which is preliminary data.</text>
</comment>
<dbReference type="AlphaFoldDB" id="A0ABD3N1S0"/>
<keyword evidence="2" id="KW-1185">Reference proteome</keyword>
<evidence type="ECO:0000313" key="2">
    <source>
        <dbReference type="Proteomes" id="UP001530400"/>
    </source>
</evidence>